<dbReference type="Proteomes" id="UP000187203">
    <property type="component" value="Unassembled WGS sequence"/>
</dbReference>
<feature type="domain" description="MATH" evidence="1">
    <location>
        <begin position="1"/>
        <end position="236"/>
    </location>
</feature>
<evidence type="ECO:0000313" key="3">
    <source>
        <dbReference type="Proteomes" id="UP000187203"/>
    </source>
</evidence>
<keyword evidence="3" id="KW-1185">Reference proteome</keyword>
<reference evidence="3" key="1">
    <citation type="submission" date="2013-09" db="EMBL/GenBank/DDBJ databases">
        <title>Corchorus olitorius genome sequencing.</title>
        <authorList>
            <person name="Alam M."/>
            <person name="Haque M.S."/>
            <person name="Islam M.S."/>
            <person name="Emdad E.M."/>
            <person name="Islam M.M."/>
            <person name="Ahmed B."/>
            <person name="Halim A."/>
            <person name="Hossen Q.M.M."/>
            <person name="Hossain M.Z."/>
            <person name="Ahmed R."/>
            <person name="Khan M.M."/>
            <person name="Islam R."/>
            <person name="Rashid M.M."/>
            <person name="Khan S.A."/>
            <person name="Rahman M.S."/>
            <person name="Alam M."/>
            <person name="Yahiya A.S."/>
            <person name="Khan M.S."/>
            <person name="Azam M.S."/>
            <person name="Haque T."/>
            <person name="Lashkar M.Z.H."/>
            <person name="Akhand A.I."/>
            <person name="Morshed G."/>
            <person name="Roy S."/>
            <person name="Uddin K.S."/>
            <person name="Rabeya T."/>
            <person name="Hossain A.S."/>
            <person name="Chowdhury A."/>
            <person name="Snigdha A.R."/>
            <person name="Mortoza M.S."/>
            <person name="Matin S.A."/>
            <person name="Hoque S.M.E."/>
            <person name="Islam M.K."/>
            <person name="Roy D.K."/>
            <person name="Haider R."/>
            <person name="Moosa M.M."/>
            <person name="Elias S.M."/>
            <person name="Hasan A.M."/>
            <person name="Jahan S."/>
            <person name="Shafiuddin M."/>
            <person name="Mahmood N."/>
            <person name="Shommy N.S."/>
        </authorList>
    </citation>
    <scope>NUCLEOTIDE SEQUENCE [LARGE SCALE GENOMIC DNA]</scope>
    <source>
        <strain evidence="3">cv. O-4</strain>
    </source>
</reference>
<dbReference type="EMBL" id="AWUE01021101">
    <property type="protein sequence ID" value="OMO63546.1"/>
    <property type="molecule type" value="Genomic_DNA"/>
</dbReference>
<accession>A0A1R3GZW2</accession>
<dbReference type="PROSITE" id="PS50144">
    <property type="entry name" value="MATH"/>
    <property type="match status" value="1"/>
</dbReference>
<dbReference type="CDD" id="cd00121">
    <property type="entry name" value="MATH"/>
    <property type="match status" value="2"/>
</dbReference>
<evidence type="ECO:0000313" key="2">
    <source>
        <dbReference type="EMBL" id="OMO63546.1"/>
    </source>
</evidence>
<dbReference type="InterPro" id="IPR008974">
    <property type="entry name" value="TRAF-like"/>
</dbReference>
<dbReference type="STRING" id="93759.A0A1R3GZW2"/>
<dbReference type="InterPro" id="IPR002083">
    <property type="entry name" value="MATH/TRAF_dom"/>
</dbReference>
<gene>
    <name evidence="2" type="ORF">COLO4_32326</name>
</gene>
<proteinExistence type="predicted"/>
<dbReference type="PANTHER" id="PTHR46162:SF2">
    <property type="entry name" value="ANKYRIN REPEAT-CONTAINING PROTEIN-RELATED"/>
    <property type="match status" value="1"/>
</dbReference>
<evidence type="ECO:0000259" key="1">
    <source>
        <dbReference type="PROSITE" id="PS50144"/>
    </source>
</evidence>
<name>A0A1R3GZW2_9ROSI</name>
<dbReference type="OrthoDB" id="1883087at2759"/>
<protein>
    <submittedName>
        <fullName evidence="2">TRAF-like family protein</fullName>
    </submittedName>
</protein>
<dbReference type="Gene3D" id="2.60.210.10">
    <property type="entry name" value="Apoptosis, Tumor Necrosis Factor Receptor Associated Protein 2, Chain A"/>
    <property type="match status" value="3"/>
</dbReference>
<dbReference type="AlphaFoldDB" id="A0A1R3GZW2"/>
<sequence length="247" mass="28242">MGQSWSVSSISKYESRVFEASGYKWKLLLCPKEVQANGIPKSISLYLEISENDNTLPPGWEINAIVNFFVYNYQIDEYFSNQYGKLHRFHETNRLYECGLNSSYIDSLKNPSYGYLKNGQCVFGVEVFVVKNQGKGETLSMKKEPNLSNTLTWKIDKFSELTDECYYSKAFSYGGCEWKLIPYPKGDGSEWKGKCIDKFCAAYPGWGLTNFLPLAHLNSPMDGYLVKDTLIVEAEIIAFSEIKEFPQ</sequence>
<dbReference type="SUPFAM" id="SSF49599">
    <property type="entry name" value="TRAF domain-like"/>
    <property type="match status" value="2"/>
</dbReference>
<comment type="caution">
    <text evidence="2">The sequence shown here is derived from an EMBL/GenBank/DDBJ whole genome shotgun (WGS) entry which is preliminary data.</text>
</comment>
<dbReference type="PANTHER" id="PTHR46162">
    <property type="entry name" value="TRAF-LIKE FAMILY PROTEIN"/>
    <property type="match status" value="1"/>
</dbReference>
<organism evidence="2 3">
    <name type="scientific">Corchorus olitorius</name>
    <dbReference type="NCBI Taxonomy" id="93759"/>
    <lineage>
        <taxon>Eukaryota</taxon>
        <taxon>Viridiplantae</taxon>
        <taxon>Streptophyta</taxon>
        <taxon>Embryophyta</taxon>
        <taxon>Tracheophyta</taxon>
        <taxon>Spermatophyta</taxon>
        <taxon>Magnoliopsida</taxon>
        <taxon>eudicotyledons</taxon>
        <taxon>Gunneridae</taxon>
        <taxon>Pentapetalae</taxon>
        <taxon>rosids</taxon>
        <taxon>malvids</taxon>
        <taxon>Malvales</taxon>
        <taxon>Malvaceae</taxon>
        <taxon>Grewioideae</taxon>
        <taxon>Apeibeae</taxon>
        <taxon>Corchorus</taxon>
    </lineage>
</organism>
<dbReference type="Pfam" id="PF22486">
    <property type="entry name" value="MATH_2"/>
    <property type="match status" value="2"/>
</dbReference>